<proteinExistence type="predicted"/>
<dbReference type="PATRIC" id="fig|1075402.3.peg.2776"/>
<dbReference type="Pfam" id="PF19372">
    <property type="entry name" value="DUF5947"/>
    <property type="match status" value="1"/>
</dbReference>
<reference evidence="1 2" key="1">
    <citation type="journal article" date="2016" name="Front. Microbiol.">
        <title>Comparative Genomics Analysis of Streptomyces Species Reveals Their Adaptation to the Marine Environment and Their Diversity at the Genomic Level.</title>
        <authorList>
            <person name="Tian X."/>
            <person name="Zhang Z."/>
            <person name="Yang T."/>
            <person name="Chen M."/>
            <person name="Li J."/>
            <person name="Chen F."/>
            <person name="Yang J."/>
            <person name="Li W."/>
            <person name="Zhang B."/>
            <person name="Zhang Z."/>
            <person name="Wu J."/>
            <person name="Zhang C."/>
            <person name="Long L."/>
            <person name="Xiao J."/>
        </authorList>
    </citation>
    <scope>NUCLEOTIDE SEQUENCE [LARGE SCALE GENOMIC DNA]</scope>
    <source>
        <strain evidence="1 2">SCSIO 02100</strain>
    </source>
</reference>
<dbReference type="RefSeq" id="WP_070196783.1">
    <property type="nucleotide sequence ID" value="NZ_LJGU01000122.1"/>
</dbReference>
<dbReference type="EMBL" id="LJGU01000122">
    <property type="protein sequence ID" value="OEV03215.1"/>
    <property type="molecule type" value="Genomic_DNA"/>
</dbReference>
<accession>A0A1E7KH13</accession>
<keyword evidence="2" id="KW-1185">Reference proteome</keyword>
<evidence type="ECO:0000313" key="2">
    <source>
        <dbReference type="Proteomes" id="UP000176101"/>
    </source>
</evidence>
<dbReference type="InterPro" id="IPR045991">
    <property type="entry name" value="DUF5947"/>
</dbReference>
<dbReference type="OrthoDB" id="152349at2"/>
<dbReference type="AlphaFoldDB" id="A0A1E7KH13"/>
<organism evidence="1 2">
    <name type="scientific">Streptomyces oceani</name>
    <dbReference type="NCBI Taxonomy" id="1075402"/>
    <lineage>
        <taxon>Bacteria</taxon>
        <taxon>Bacillati</taxon>
        <taxon>Actinomycetota</taxon>
        <taxon>Actinomycetes</taxon>
        <taxon>Kitasatosporales</taxon>
        <taxon>Streptomycetaceae</taxon>
        <taxon>Streptomyces</taxon>
    </lineage>
</organism>
<comment type="caution">
    <text evidence="1">The sequence shown here is derived from an EMBL/GenBank/DDBJ whole genome shotgun (WGS) entry which is preliminary data.</text>
</comment>
<sequence length="196" mass="21585">MTAGALQRLVDQAGARRADSAEHCDLCSVPLDAQHRHMVDTARQELLCACLPCSLLFVRDAASEGHYQLVPRRRLRLAPVATEPLGVPVGLAFFVPRADGTALAHYPSPAGATRWEIDAATWQGVVDCRAELATLVPHAEALLVNTARGEQAHWILPVDDCFRLVAVVRREWRGISGGSRVWPEIERFFTELTEQS</sequence>
<gene>
    <name evidence="1" type="ORF">AN216_12810</name>
</gene>
<name>A0A1E7KH13_9ACTN</name>
<evidence type="ECO:0000313" key="1">
    <source>
        <dbReference type="EMBL" id="OEV03215.1"/>
    </source>
</evidence>
<dbReference type="STRING" id="1075402.AN216_12810"/>
<dbReference type="Proteomes" id="UP000176101">
    <property type="component" value="Unassembled WGS sequence"/>
</dbReference>
<protein>
    <submittedName>
        <fullName evidence="1">Uncharacterized protein</fullName>
    </submittedName>
</protein>